<accession>A0A9D4F2I1</accession>
<dbReference type="AlphaFoldDB" id="A0A9D4F2I1"/>
<protein>
    <submittedName>
        <fullName evidence="1">Uncharacterized protein</fullName>
    </submittedName>
</protein>
<evidence type="ECO:0000313" key="1">
    <source>
        <dbReference type="EMBL" id="KAH3790538.1"/>
    </source>
</evidence>
<comment type="caution">
    <text evidence="1">The sequence shown here is derived from an EMBL/GenBank/DDBJ whole genome shotgun (WGS) entry which is preliminary data.</text>
</comment>
<reference evidence="1" key="2">
    <citation type="submission" date="2020-11" db="EMBL/GenBank/DDBJ databases">
        <authorList>
            <person name="McCartney M.A."/>
            <person name="Auch B."/>
            <person name="Kono T."/>
            <person name="Mallez S."/>
            <person name="Becker A."/>
            <person name="Gohl D.M."/>
            <person name="Silverstein K.A.T."/>
            <person name="Koren S."/>
            <person name="Bechman K.B."/>
            <person name="Herman A."/>
            <person name="Abrahante J.E."/>
            <person name="Garbe J."/>
        </authorList>
    </citation>
    <scope>NUCLEOTIDE SEQUENCE</scope>
    <source>
        <strain evidence="1">Duluth1</strain>
        <tissue evidence="1">Whole animal</tissue>
    </source>
</reference>
<evidence type="ECO:0000313" key="2">
    <source>
        <dbReference type="Proteomes" id="UP000828390"/>
    </source>
</evidence>
<dbReference type="EMBL" id="JAIWYP010000008">
    <property type="protein sequence ID" value="KAH3790538.1"/>
    <property type="molecule type" value="Genomic_DNA"/>
</dbReference>
<reference evidence="1" key="1">
    <citation type="journal article" date="2019" name="bioRxiv">
        <title>The Genome of the Zebra Mussel, Dreissena polymorpha: A Resource for Invasive Species Research.</title>
        <authorList>
            <person name="McCartney M.A."/>
            <person name="Auch B."/>
            <person name="Kono T."/>
            <person name="Mallez S."/>
            <person name="Zhang Y."/>
            <person name="Obille A."/>
            <person name="Becker A."/>
            <person name="Abrahante J.E."/>
            <person name="Garbe J."/>
            <person name="Badalamenti J.P."/>
            <person name="Herman A."/>
            <person name="Mangelson H."/>
            <person name="Liachko I."/>
            <person name="Sullivan S."/>
            <person name="Sone E.D."/>
            <person name="Koren S."/>
            <person name="Silverstein K.A.T."/>
            <person name="Beckman K.B."/>
            <person name="Gohl D.M."/>
        </authorList>
    </citation>
    <scope>NUCLEOTIDE SEQUENCE</scope>
    <source>
        <strain evidence="1">Duluth1</strain>
        <tissue evidence="1">Whole animal</tissue>
    </source>
</reference>
<organism evidence="1 2">
    <name type="scientific">Dreissena polymorpha</name>
    <name type="common">Zebra mussel</name>
    <name type="synonym">Mytilus polymorpha</name>
    <dbReference type="NCBI Taxonomy" id="45954"/>
    <lineage>
        <taxon>Eukaryota</taxon>
        <taxon>Metazoa</taxon>
        <taxon>Spiralia</taxon>
        <taxon>Lophotrochozoa</taxon>
        <taxon>Mollusca</taxon>
        <taxon>Bivalvia</taxon>
        <taxon>Autobranchia</taxon>
        <taxon>Heteroconchia</taxon>
        <taxon>Euheterodonta</taxon>
        <taxon>Imparidentia</taxon>
        <taxon>Neoheterodontei</taxon>
        <taxon>Myida</taxon>
        <taxon>Dreissenoidea</taxon>
        <taxon>Dreissenidae</taxon>
        <taxon>Dreissena</taxon>
    </lineage>
</organism>
<sequence length="130" mass="15629">MAMFHEDWPINVANIARPCFSINQETFQTQQMNFTKNVTSRVLKRFSHKRKNIPRPGVHFYKHWTINKTFRVLTRKSPFYPRQPYIIRTYVLTMFHKKDNKVHVFQPTRTILNLVKDIIGTCVLTKFLEC</sequence>
<dbReference type="Proteomes" id="UP000828390">
    <property type="component" value="Unassembled WGS sequence"/>
</dbReference>
<proteinExistence type="predicted"/>
<name>A0A9D4F2I1_DREPO</name>
<gene>
    <name evidence="1" type="ORF">DPMN_168740</name>
</gene>
<keyword evidence="2" id="KW-1185">Reference proteome</keyword>